<feature type="domain" description="BTB" evidence="1">
    <location>
        <begin position="16"/>
        <end position="80"/>
    </location>
</feature>
<dbReference type="PANTHER" id="PTHR47843:SF2">
    <property type="entry name" value="BTB DOMAIN-CONTAINING PROTEIN"/>
    <property type="match status" value="1"/>
</dbReference>
<evidence type="ECO:0000313" key="2">
    <source>
        <dbReference type="EMBL" id="KAG9190461.1"/>
    </source>
</evidence>
<dbReference type="Gene3D" id="3.30.710.10">
    <property type="entry name" value="Potassium Channel Kv1.1, Chain A"/>
    <property type="match status" value="2"/>
</dbReference>
<dbReference type="SUPFAM" id="SSF54695">
    <property type="entry name" value="POZ domain"/>
    <property type="match status" value="2"/>
</dbReference>
<feature type="domain" description="BTB" evidence="1">
    <location>
        <begin position="104"/>
        <end position="172"/>
    </location>
</feature>
<dbReference type="Proteomes" id="UP001199106">
    <property type="component" value="Unassembled WGS sequence"/>
</dbReference>
<evidence type="ECO:0000313" key="3">
    <source>
        <dbReference type="Proteomes" id="UP001199106"/>
    </source>
</evidence>
<gene>
    <name evidence="2" type="ORF">G6011_08549</name>
</gene>
<dbReference type="Pfam" id="PF00651">
    <property type="entry name" value="BTB"/>
    <property type="match status" value="2"/>
</dbReference>
<reference evidence="2" key="1">
    <citation type="submission" date="2021-07" db="EMBL/GenBank/DDBJ databases">
        <title>Genome Resource of American Ginseng Black Spot Pathogen Alternaria panax.</title>
        <authorList>
            <person name="Qiu C."/>
            <person name="Wang W."/>
            <person name="Liu Z."/>
        </authorList>
    </citation>
    <scope>NUCLEOTIDE SEQUENCE</scope>
    <source>
        <strain evidence="2">BNCC115425</strain>
    </source>
</reference>
<dbReference type="PROSITE" id="PS50097">
    <property type="entry name" value="BTB"/>
    <property type="match status" value="2"/>
</dbReference>
<dbReference type="InterPro" id="IPR011333">
    <property type="entry name" value="SKP1/BTB/POZ_sf"/>
</dbReference>
<dbReference type="InterPro" id="IPR000210">
    <property type="entry name" value="BTB/POZ_dom"/>
</dbReference>
<dbReference type="CDD" id="cd18186">
    <property type="entry name" value="BTB_POZ_ZBTB_KLHL-like"/>
    <property type="match status" value="2"/>
</dbReference>
<accession>A0AAD4FIY5</accession>
<proteinExistence type="predicted"/>
<dbReference type="PANTHER" id="PTHR47843">
    <property type="entry name" value="BTB DOMAIN-CONTAINING PROTEIN-RELATED"/>
    <property type="match status" value="1"/>
</dbReference>
<name>A0AAD4FIY5_9PLEO</name>
<organism evidence="2 3">
    <name type="scientific">Alternaria panax</name>
    <dbReference type="NCBI Taxonomy" id="48097"/>
    <lineage>
        <taxon>Eukaryota</taxon>
        <taxon>Fungi</taxon>
        <taxon>Dikarya</taxon>
        <taxon>Ascomycota</taxon>
        <taxon>Pezizomycotina</taxon>
        <taxon>Dothideomycetes</taxon>
        <taxon>Pleosporomycetidae</taxon>
        <taxon>Pleosporales</taxon>
        <taxon>Pleosporineae</taxon>
        <taxon>Pleosporaceae</taxon>
        <taxon>Alternaria</taxon>
        <taxon>Alternaria sect. Panax</taxon>
    </lineage>
</organism>
<dbReference type="AlphaFoldDB" id="A0AAD4FIY5"/>
<dbReference type="EMBL" id="JAANER010000004">
    <property type="protein sequence ID" value="KAG9190461.1"/>
    <property type="molecule type" value="Genomic_DNA"/>
</dbReference>
<protein>
    <recommendedName>
        <fullName evidence="1">BTB domain-containing protein</fullName>
    </recommendedName>
</protein>
<sequence length="235" mass="26694">MSSSLSSSKLAQGPIATITIRPCWAVYRIHRNLICHYSAYFERALVMKHADKVTLNKHVDSSNMDLIVDWLYTGKLNIRKDSWNFPLGMLGALVSRSLKPTRGEVIAITIGPDKTIFRIHKDILCKKSEYFRTAYDGRWKESEQRVTLEDVEVGLFQLFVHWLYKEDLALDDAGLLTIADEDAGGSAGDDAEARDDHVECGWVLLKACAFCEPVPRPRFRNAQCADCSRREDPVW</sequence>
<evidence type="ECO:0000259" key="1">
    <source>
        <dbReference type="PROSITE" id="PS50097"/>
    </source>
</evidence>
<comment type="caution">
    <text evidence="2">The sequence shown here is derived from an EMBL/GenBank/DDBJ whole genome shotgun (WGS) entry which is preliminary data.</text>
</comment>
<keyword evidence="3" id="KW-1185">Reference proteome</keyword>